<dbReference type="Proteomes" id="UP000186914">
    <property type="component" value="Unassembled WGS sequence"/>
</dbReference>
<gene>
    <name evidence="1" type="ORF">SAMN05421858_3176</name>
</gene>
<dbReference type="InterPro" id="IPR023214">
    <property type="entry name" value="HAD_sf"/>
</dbReference>
<accession>A0A1N7CQG0</accession>
<keyword evidence="2" id="KW-1185">Reference proteome</keyword>
<dbReference type="Gene3D" id="3.40.50.1000">
    <property type="entry name" value="HAD superfamily/HAD-like"/>
    <property type="match status" value="1"/>
</dbReference>
<dbReference type="SFLD" id="SFLDS00003">
    <property type="entry name" value="Haloacid_Dehalogenase"/>
    <property type="match status" value="1"/>
</dbReference>
<dbReference type="AlphaFoldDB" id="A0A1N7CQG0"/>
<dbReference type="Gene3D" id="1.10.150.240">
    <property type="entry name" value="Putative phosphatase, domain 2"/>
    <property type="match status" value="1"/>
</dbReference>
<dbReference type="InterPro" id="IPR036412">
    <property type="entry name" value="HAD-like_sf"/>
</dbReference>
<dbReference type="EMBL" id="FTNO01000003">
    <property type="protein sequence ID" value="SIR65822.1"/>
    <property type="molecule type" value="Genomic_DNA"/>
</dbReference>
<dbReference type="Pfam" id="PF13419">
    <property type="entry name" value="HAD_2"/>
    <property type="match status" value="1"/>
</dbReference>
<dbReference type="PANTHER" id="PTHR43434:SF1">
    <property type="entry name" value="PHOSPHOGLYCOLATE PHOSPHATASE"/>
    <property type="match status" value="1"/>
</dbReference>
<reference evidence="2" key="1">
    <citation type="submission" date="2017-01" db="EMBL/GenBank/DDBJ databases">
        <authorList>
            <person name="Varghese N."/>
            <person name="Submissions S."/>
        </authorList>
    </citation>
    <scope>NUCLEOTIDE SEQUENCE [LARGE SCALE GENOMIC DNA]</scope>
    <source>
        <strain evidence="2">CGMCC 1.7737</strain>
    </source>
</reference>
<dbReference type="RefSeq" id="WP_076431125.1">
    <property type="nucleotide sequence ID" value="NZ_FTNO01000003.1"/>
</dbReference>
<dbReference type="InterPro" id="IPR050155">
    <property type="entry name" value="HAD-like_hydrolase_sf"/>
</dbReference>
<proteinExistence type="predicted"/>
<dbReference type="GO" id="GO:0008967">
    <property type="term" value="F:phosphoglycolate phosphatase activity"/>
    <property type="evidence" value="ECO:0007669"/>
    <property type="project" value="TreeGrafter"/>
</dbReference>
<protein>
    <submittedName>
        <fullName evidence="1">Phosphoglycolate phosphatase, HAD superfamily</fullName>
    </submittedName>
</protein>
<dbReference type="InterPro" id="IPR023198">
    <property type="entry name" value="PGP-like_dom2"/>
</dbReference>
<dbReference type="OrthoDB" id="115864at2157"/>
<dbReference type="SUPFAM" id="SSF56784">
    <property type="entry name" value="HAD-like"/>
    <property type="match status" value="1"/>
</dbReference>
<name>A0A1N7CQG0_9EURY</name>
<dbReference type="GO" id="GO:0006281">
    <property type="term" value="P:DNA repair"/>
    <property type="evidence" value="ECO:0007669"/>
    <property type="project" value="TreeGrafter"/>
</dbReference>
<dbReference type="InterPro" id="IPR041492">
    <property type="entry name" value="HAD_2"/>
</dbReference>
<evidence type="ECO:0000313" key="2">
    <source>
        <dbReference type="Proteomes" id="UP000186914"/>
    </source>
</evidence>
<organism evidence="1 2">
    <name type="scientific">Haladaptatus litoreus</name>
    <dbReference type="NCBI Taxonomy" id="553468"/>
    <lineage>
        <taxon>Archaea</taxon>
        <taxon>Methanobacteriati</taxon>
        <taxon>Methanobacteriota</taxon>
        <taxon>Stenosarchaea group</taxon>
        <taxon>Halobacteria</taxon>
        <taxon>Halobacteriales</taxon>
        <taxon>Haladaptataceae</taxon>
        <taxon>Haladaptatus</taxon>
    </lineage>
</organism>
<evidence type="ECO:0000313" key="1">
    <source>
        <dbReference type="EMBL" id="SIR65822.1"/>
    </source>
</evidence>
<dbReference type="PANTHER" id="PTHR43434">
    <property type="entry name" value="PHOSPHOGLYCOLATE PHOSPHATASE"/>
    <property type="match status" value="1"/>
</dbReference>
<sequence>MTYDALLFDMDGVLLDFPPEHPEVYRRAVASTFEVFGVAPADADLDAFISGATVEDMRRACAEHGIEFETFWPKRERNASRLQCAMMDSGERRLYDDCRVLSKLADTHDMGVVSSNQHATVEYLLTHFGFEDSFDAVYGRTPTVDGFRRTKPDTYYLELAMADLDGSNGLYIGDSACDVVAAHAAGLDSVFVRRSHREGYALPEAPTHEVSSLTDLHDLSGVVSDPSE</sequence>
<dbReference type="SFLD" id="SFLDG01129">
    <property type="entry name" value="C1.5:_HAD__Beta-PGM__Phosphata"/>
    <property type="match status" value="1"/>
</dbReference>